<dbReference type="InterPro" id="IPR008999">
    <property type="entry name" value="Actin-crosslinking"/>
</dbReference>
<keyword evidence="3" id="KW-1185">Reference proteome</keyword>
<proteinExistence type="predicted"/>
<keyword evidence="1" id="KW-0732">Signal</keyword>
<gene>
    <name evidence="2" type="ORF">ACIBP5_00455</name>
</gene>
<dbReference type="EMBL" id="JBITMB010000001">
    <property type="protein sequence ID" value="MFI7438417.1"/>
    <property type="molecule type" value="Genomic_DNA"/>
</dbReference>
<evidence type="ECO:0000256" key="1">
    <source>
        <dbReference type="SAM" id="SignalP"/>
    </source>
</evidence>
<organism evidence="2 3">
    <name type="scientific">Nonomuraea indica</name>
    <dbReference type="NCBI Taxonomy" id="1581193"/>
    <lineage>
        <taxon>Bacteria</taxon>
        <taxon>Bacillati</taxon>
        <taxon>Actinomycetota</taxon>
        <taxon>Actinomycetes</taxon>
        <taxon>Streptosporangiales</taxon>
        <taxon>Streptosporangiaceae</taxon>
        <taxon>Nonomuraea</taxon>
    </lineage>
</organism>
<evidence type="ECO:0000313" key="3">
    <source>
        <dbReference type="Proteomes" id="UP001612928"/>
    </source>
</evidence>
<dbReference type="RefSeq" id="WP_397017965.1">
    <property type="nucleotide sequence ID" value="NZ_JBITMB010000001.1"/>
</dbReference>
<name>A0ABW7ZWT8_9ACTN</name>
<feature type="signal peptide" evidence="1">
    <location>
        <begin position="1"/>
        <end position="44"/>
    </location>
</feature>
<accession>A0ABW7ZWT8</accession>
<comment type="caution">
    <text evidence="2">The sequence shown here is derived from an EMBL/GenBank/DDBJ whole genome shotgun (WGS) entry which is preliminary data.</text>
</comment>
<reference evidence="2 3" key="1">
    <citation type="submission" date="2024-10" db="EMBL/GenBank/DDBJ databases">
        <title>The Natural Products Discovery Center: Release of the First 8490 Sequenced Strains for Exploring Actinobacteria Biosynthetic Diversity.</title>
        <authorList>
            <person name="Kalkreuter E."/>
            <person name="Kautsar S.A."/>
            <person name="Yang D."/>
            <person name="Bader C.D."/>
            <person name="Teijaro C.N."/>
            <person name="Fluegel L."/>
            <person name="Davis C.M."/>
            <person name="Simpson J.R."/>
            <person name="Lauterbach L."/>
            <person name="Steele A.D."/>
            <person name="Gui C."/>
            <person name="Meng S."/>
            <person name="Li G."/>
            <person name="Viehrig K."/>
            <person name="Ye F."/>
            <person name="Su P."/>
            <person name="Kiefer A.F."/>
            <person name="Nichols A."/>
            <person name="Cepeda A.J."/>
            <person name="Yan W."/>
            <person name="Fan B."/>
            <person name="Jiang Y."/>
            <person name="Adhikari A."/>
            <person name="Zheng C.-J."/>
            <person name="Schuster L."/>
            <person name="Cowan T.M."/>
            <person name="Smanski M.J."/>
            <person name="Chevrette M.G."/>
            <person name="De Carvalho L.P.S."/>
            <person name="Shen B."/>
        </authorList>
    </citation>
    <scope>NUCLEOTIDE SEQUENCE [LARGE SCALE GENOMIC DNA]</scope>
    <source>
        <strain evidence="2 3">NPDC049503</strain>
    </source>
</reference>
<sequence length="190" mass="21273">MIRKLGTMRGRRGNTPVRRRLNAFGAVLVALSASIAGVAQPASADVACLKMYIVNGYTGHVVSAELGDTRFPGMLRARAGSVGPWEKFERCIDQNTDTFTLRSLANNRYVSVEMNYTGSYKYMLRARATTVGPWERFKLYPTTSYYMDAFKGSSNLFVSTEMSYSGSDKYMLRARAASMGEWEIYRFGVL</sequence>
<dbReference type="CDD" id="cd00257">
    <property type="entry name" value="beta-trefoil_FSCN-like"/>
    <property type="match status" value="1"/>
</dbReference>
<dbReference type="SUPFAM" id="SSF50405">
    <property type="entry name" value="Actin-crosslinking proteins"/>
    <property type="match status" value="1"/>
</dbReference>
<protein>
    <submittedName>
        <fullName evidence="2">Fascin domain-containing protein</fullName>
    </submittedName>
</protein>
<feature type="chain" id="PRO_5046048812" evidence="1">
    <location>
        <begin position="45"/>
        <end position="190"/>
    </location>
</feature>
<evidence type="ECO:0000313" key="2">
    <source>
        <dbReference type="EMBL" id="MFI7438417.1"/>
    </source>
</evidence>
<dbReference type="Gene3D" id="2.80.10.50">
    <property type="match status" value="1"/>
</dbReference>
<dbReference type="Proteomes" id="UP001612928">
    <property type="component" value="Unassembled WGS sequence"/>
</dbReference>